<evidence type="ECO:0000313" key="10">
    <source>
        <dbReference type="EMBL" id="AIL47240.1"/>
    </source>
</evidence>
<protein>
    <recommendedName>
        <fullName evidence="9">Peptidase M43 pregnancy-associated plasma-A domain-containing protein</fullName>
    </recommendedName>
</protein>
<keyword evidence="6" id="KW-0862">Zinc</keyword>
<dbReference type="RefSeq" id="WP_024565373.1">
    <property type="nucleotide sequence ID" value="NZ_CP007547.1"/>
</dbReference>
<dbReference type="AlphaFoldDB" id="A0A077ENX1"/>
<keyword evidence="8" id="KW-1015">Disulfide bond</keyword>
<evidence type="ECO:0000256" key="3">
    <source>
        <dbReference type="ARBA" id="ARBA00022723"/>
    </source>
</evidence>
<keyword evidence="2" id="KW-0645">Protease</keyword>
<dbReference type="InterPro" id="IPR008754">
    <property type="entry name" value="Peptidase_M43"/>
</dbReference>
<reference evidence="10" key="2">
    <citation type="journal article" date="2015" name="Genome Biol. Evol.">
        <title>Complete Genome Sequence and Transcriptomic Analysis of the Novel Pathogen Elizabethkingia anophelis in Response to Oxidative Stress.</title>
        <authorList>
            <person name="Li Y."/>
            <person name="Liu Y."/>
            <person name="Chew S.C."/>
            <person name="Tay M."/>
            <person name="Salido M.M."/>
            <person name="Teo J."/>
            <person name="Lauro F.M."/>
            <person name="Givskov M."/>
            <person name="Yang L."/>
        </authorList>
    </citation>
    <scope>NUCLEOTIDE SEQUENCE</scope>
    <source>
        <strain evidence="10">NUHP1</strain>
    </source>
</reference>
<sequence>MKKLFLGMTALVMLASCKNDPETEMPANSQNQTTLNASTDATARLCPSEEIRQNLLQTDASALRRYNSIEAMSANFEKQASTSRQLGGMAVLPDGTVEIPVVFNVIYKTTADNLSDAILQEQIDILNKDYSATNSDITKIPSEFLSVAAGDVKVKFKLAAVNRKQSSKNSWSYTNDAMKKASTGGIDATNPSKNLNFWIVNTMPSPQGEILGYATFPESAGLWNDGVVLGRRYVGKTGASAPFNLGRTATHEIGHYLNLRHIWGDGSGCATDYCDDTPVQPSASTGDPVYPKYGTCGGVKRSLMFMNYMDYSNDASLYMFSANQKARMQATTASNGPRAGLRS</sequence>
<evidence type="ECO:0000313" key="11">
    <source>
        <dbReference type="Proteomes" id="UP000028933"/>
    </source>
</evidence>
<reference evidence="10" key="1">
    <citation type="journal article" date="2013" name="Lancet">
        <title>First case of E anophelis outbreak in an intensive-care unit.</title>
        <authorList>
            <person name="Teo J."/>
            <person name="Tan S.Y."/>
            <person name="Tay M."/>
            <person name="Ding Y."/>
            <person name="Kjelleberg S."/>
            <person name="Givskov M."/>
            <person name="Lin R.T."/>
            <person name="Yang L."/>
        </authorList>
    </citation>
    <scope>NUCLEOTIDE SEQUENCE [LARGE SCALE GENOMIC DNA]</scope>
    <source>
        <strain evidence="10">NUHP1</strain>
    </source>
</reference>
<dbReference type="GO" id="GO:0008237">
    <property type="term" value="F:metallopeptidase activity"/>
    <property type="evidence" value="ECO:0007669"/>
    <property type="project" value="UniProtKB-KW"/>
</dbReference>
<feature type="domain" description="Peptidase M43 pregnancy-associated plasma-A" evidence="9">
    <location>
        <begin position="188"/>
        <end position="331"/>
    </location>
</feature>
<comment type="similarity">
    <text evidence="1">Belongs to the peptidase M43B family.</text>
</comment>
<dbReference type="Proteomes" id="UP000028933">
    <property type="component" value="Chromosome"/>
</dbReference>
<evidence type="ECO:0000256" key="8">
    <source>
        <dbReference type="ARBA" id="ARBA00023157"/>
    </source>
</evidence>
<dbReference type="SUPFAM" id="SSF55486">
    <property type="entry name" value="Metalloproteases ('zincins'), catalytic domain"/>
    <property type="match status" value="1"/>
</dbReference>
<dbReference type="PANTHER" id="PTHR47466:SF1">
    <property type="entry name" value="METALLOPROTEASE MEP1 (AFU_ORTHOLOGUE AFUA_1G07730)-RELATED"/>
    <property type="match status" value="1"/>
</dbReference>
<dbReference type="InterPro" id="IPR024079">
    <property type="entry name" value="MetalloPept_cat_dom_sf"/>
</dbReference>
<dbReference type="eggNOG" id="COG3291">
    <property type="taxonomic scope" value="Bacteria"/>
</dbReference>
<organism evidence="10 11">
    <name type="scientific">Elizabethkingia anophelis NUHP1</name>
    <dbReference type="NCBI Taxonomy" id="1338011"/>
    <lineage>
        <taxon>Bacteria</taxon>
        <taxon>Pseudomonadati</taxon>
        <taxon>Bacteroidota</taxon>
        <taxon>Flavobacteriia</taxon>
        <taxon>Flavobacteriales</taxon>
        <taxon>Weeksellaceae</taxon>
        <taxon>Elizabethkingia</taxon>
    </lineage>
</organism>
<evidence type="ECO:0000256" key="1">
    <source>
        <dbReference type="ARBA" id="ARBA00008721"/>
    </source>
</evidence>
<dbReference type="KEGG" id="eao:BD94_3465"/>
<dbReference type="Pfam" id="PF05572">
    <property type="entry name" value="Peptidase_M43"/>
    <property type="match status" value="1"/>
</dbReference>
<dbReference type="STRING" id="1338011.BD94_3465"/>
<dbReference type="HOGENOM" id="CLU_011684_0_0_10"/>
<dbReference type="PROSITE" id="PS51257">
    <property type="entry name" value="PROKAR_LIPOPROTEIN"/>
    <property type="match status" value="1"/>
</dbReference>
<evidence type="ECO:0000256" key="4">
    <source>
        <dbReference type="ARBA" id="ARBA00022729"/>
    </source>
</evidence>
<evidence type="ECO:0000256" key="6">
    <source>
        <dbReference type="ARBA" id="ARBA00022833"/>
    </source>
</evidence>
<dbReference type="Gene3D" id="3.40.390.10">
    <property type="entry name" value="Collagenase (Catalytic Domain)"/>
    <property type="match status" value="1"/>
</dbReference>
<evidence type="ECO:0000256" key="5">
    <source>
        <dbReference type="ARBA" id="ARBA00022801"/>
    </source>
</evidence>
<keyword evidence="4" id="KW-0732">Signal</keyword>
<evidence type="ECO:0000256" key="2">
    <source>
        <dbReference type="ARBA" id="ARBA00022670"/>
    </source>
</evidence>
<evidence type="ECO:0000259" key="9">
    <source>
        <dbReference type="Pfam" id="PF05572"/>
    </source>
</evidence>
<gene>
    <name evidence="10" type="ORF">BD94_3465</name>
</gene>
<dbReference type="GO" id="GO:0046872">
    <property type="term" value="F:metal ion binding"/>
    <property type="evidence" value="ECO:0007669"/>
    <property type="project" value="UniProtKB-KW"/>
</dbReference>
<keyword evidence="3" id="KW-0479">Metal-binding</keyword>
<proteinExistence type="inferred from homology"/>
<dbReference type="CDD" id="cd04275">
    <property type="entry name" value="ZnMc_pappalysin_like"/>
    <property type="match status" value="1"/>
</dbReference>
<evidence type="ECO:0000256" key="7">
    <source>
        <dbReference type="ARBA" id="ARBA00023049"/>
    </source>
</evidence>
<keyword evidence="7" id="KW-0482">Metalloprotease</keyword>
<dbReference type="GO" id="GO:0006508">
    <property type="term" value="P:proteolysis"/>
    <property type="evidence" value="ECO:0007669"/>
    <property type="project" value="UniProtKB-KW"/>
</dbReference>
<accession>A0A077ENX1</accession>
<name>A0A077ENX1_9FLAO</name>
<keyword evidence="5" id="KW-0378">Hydrolase</keyword>
<dbReference type="PANTHER" id="PTHR47466">
    <property type="match status" value="1"/>
</dbReference>
<dbReference type="EMBL" id="CP007547">
    <property type="protein sequence ID" value="AIL47240.1"/>
    <property type="molecule type" value="Genomic_DNA"/>
</dbReference>